<organism evidence="2 3">
    <name type="scientific">Haladaptatus litoreus</name>
    <dbReference type="NCBI Taxonomy" id="553468"/>
    <lineage>
        <taxon>Archaea</taxon>
        <taxon>Methanobacteriati</taxon>
        <taxon>Methanobacteriota</taxon>
        <taxon>Stenosarchaea group</taxon>
        <taxon>Halobacteria</taxon>
        <taxon>Halobacteriales</taxon>
        <taxon>Haladaptataceae</taxon>
        <taxon>Haladaptatus</taxon>
    </lineage>
</organism>
<dbReference type="RefSeq" id="WP_076430815.1">
    <property type="nucleotide sequence ID" value="NZ_FTNO01000002.1"/>
</dbReference>
<protein>
    <submittedName>
        <fullName evidence="2">Uncharacterized protein</fullName>
    </submittedName>
</protein>
<keyword evidence="1" id="KW-1133">Transmembrane helix</keyword>
<evidence type="ECO:0000256" key="1">
    <source>
        <dbReference type="SAM" id="Phobius"/>
    </source>
</evidence>
<evidence type="ECO:0000313" key="2">
    <source>
        <dbReference type="EMBL" id="SIR56442.1"/>
    </source>
</evidence>
<feature type="transmembrane region" description="Helical" evidence="1">
    <location>
        <begin position="77"/>
        <end position="98"/>
    </location>
</feature>
<dbReference type="Proteomes" id="UP000186914">
    <property type="component" value="Unassembled WGS sequence"/>
</dbReference>
<dbReference type="EMBL" id="FTNO01000002">
    <property type="protein sequence ID" value="SIR56442.1"/>
    <property type="molecule type" value="Genomic_DNA"/>
</dbReference>
<feature type="transmembrane region" description="Helical" evidence="1">
    <location>
        <begin position="43"/>
        <end position="62"/>
    </location>
</feature>
<dbReference type="OrthoDB" id="214113at2157"/>
<keyword evidence="1" id="KW-0472">Membrane</keyword>
<reference evidence="3" key="1">
    <citation type="submission" date="2017-01" db="EMBL/GenBank/DDBJ databases">
        <authorList>
            <person name="Varghese N."/>
            <person name="Submissions S."/>
        </authorList>
    </citation>
    <scope>NUCLEOTIDE SEQUENCE [LARGE SCALE GENOMIC DNA]</scope>
    <source>
        <strain evidence="3">CGMCC 1.7737</strain>
    </source>
</reference>
<keyword evidence="1" id="KW-0812">Transmembrane</keyword>
<dbReference type="AlphaFoldDB" id="A0A1N7BYQ6"/>
<sequence length="148" mass="15888">MNPIEELAQNLLSESKAYGYTLTIWGSGAILMNQYGSPRILEIFLYVVGALVVFGAMASIAFDDLFEDIDSNPSGRLIAASMVHIAATFGNLLLSYGIIATFNPGFPANWAFLAIGFQGTLVYNLLLLLEDGVARFVTARVDAVSVSS</sequence>
<keyword evidence="3" id="KW-1185">Reference proteome</keyword>
<accession>A0A1N7BYQ6</accession>
<evidence type="ECO:0000313" key="3">
    <source>
        <dbReference type="Proteomes" id="UP000186914"/>
    </source>
</evidence>
<feature type="transmembrane region" description="Helical" evidence="1">
    <location>
        <begin position="110"/>
        <end position="129"/>
    </location>
</feature>
<proteinExistence type="predicted"/>
<gene>
    <name evidence="2" type="ORF">SAMN05421858_2845</name>
</gene>
<name>A0A1N7BYQ6_9EURY</name>